<dbReference type="Proteomes" id="UP001630127">
    <property type="component" value="Unassembled WGS sequence"/>
</dbReference>
<dbReference type="Gene3D" id="3.40.630.30">
    <property type="match status" value="1"/>
</dbReference>
<gene>
    <name evidence="4" type="ORF">ACH5RR_016308</name>
</gene>
<dbReference type="GO" id="GO:0008080">
    <property type="term" value="F:N-acetyltransferase activity"/>
    <property type="evidence" value="ECO:0007669"/>
    <property type="project" value="UniProtKB-ARBA"/>
</dbReference>
<dbReference type="AlphaFoldDB" id="A0ABD2ZWK5"/>
<keyword evidence="2" id="KW-0012">Acyltransferase</keyword>
<evidence type="ECO:0000313" key="4">
    <source>
        <dbReference type="EMBL" id="KAL3523474.1"/>
    </source>
</evidence>
<dbReference type="EMBL" id="JBJUIK010000007">
    <property type="protein sequence ID" value="KAL3523474.1"/>
    <property type="molecule type" value="Genomic_DNA"/>
</dbReference>
<evidence type="ECO:0000256" key="1">
    <source>
        <dbReference type="ARBA" id="ARBA00022679"/>
    </source>
</evidence>
<accession>A0ABD2ZWK5</accession>
<keyword evidence="1" id="KW-0808">Transferase</keyword>
<evidence type="ECO:0000256" key="2">
    <source>
        <dbReference type="ARBA" id="ARBA00023315"/>
    </source>
</evidence>
<protein>
    <recommendedName>
        <fullName evidence="3">N-acetyltransferase domain-containing protein</fullName>
    </recommendedName>
</protein>
<reference evidence="4 5" key="1">
    <citation type="submission" date="2024-11" db="EMBL/GenBank/DDBJ databases">
        <title>A near-complete genome assembly of Cinchona calisaya.</title>
        <authorList>
            <person name="Lian D.C."/>
            <person name="Zhao X.W."/>
            <person name="Wei L."/>
        </authorList>
    </citation>
    <scope>NUCLEOTIDE SEQUENCE [LARGE SCALE GENOMIC DNA]</scope>
    <source>
        <tissue evidence="4">Nenye</tissue>
    </source>
</reference>
<dbReference type="InterPro" id="IPR016181">
    <property type="entry name" value="Acyl_CoA_acyltransferase"/>
</dbReference>
<organism evidence="4 5">
    <name type="scientific">Cinchona calisaya</name>
    <dbReference type="NCBI Taxonomy" id="153742"/>
    <lineage>
        <taxon>Eukaryota</taxon>
        <taxon>Viridiplantae</taxon>
        <taxon>Streptophyta</taxon>
        <taxon>Embryophyta</taxon>
        <taxon>Tracheophyta</taxon>
        <taxon>Spermatophyta</taxon>
        <taxon>Magnoliopsida</taxon>
        <taxon>eudicotyledons</taxon>
        <taxon>Gunneridae</taxon>
        <taxon>Pentapetalae</taxon>
        <taxon>asterids</taxon>
        <taxon>lamiids</taxon>
        <taxon>Gentianales</taxon>
        <taxon>Rubiaceae</taxon>
        <taxon>Cinchonoideae</taxon>
        <taxon>Cinchoneae</taxon>
        <taxon>Cinchona</taxon>
    </lineage>
</organism>
<comment type="caution">
    <text evidence="4">The sequence shown here is derived from an EMBL/GenBank/DDBJ whole genome shotgun (WGS) entry which is preliminary data.</text>
</comment>
<dbReference type="PANTHER" id="PTHR10545:SF29">
    <property type="entry name" value="GH14572P-RELATED"/>
    <property type="match status" value="1"/>
</dbReference>
<sequence>MAVPETLPTQHPLYARIRLASIIDVHHIHHLIHQMAAYYHLSNKFSATEASLTATLFPSPNPPPPFTSFTVFILEVSADPFPPIAQQQNDHNFSPLLKTICLEHPIEDSEKETYRLGDVVAAGFVLFFPNYSTFLAKPGLYIEDLFIREPYRNKGLGRMLYAAVAMQAAKMGYARVELVTPHWNVNGIKFYEHMDAKILPDWRICRLTGEALEAFSSS</sequence>
<proteinExistence type="predicted"/>
<evidence type="ECO:0000313" key="5">
    <source>
        <dbReference type="Proteomes" id="UP001630127"/>
    </source>
</evidence>
<dbReference type="InterPro" id="IPR000182">
    <property type="entry name" value="GNAT_dom"/>
</dbReference>
<dbReference type="PROSITE" id="PS51186">
    <property type="entry name" value="GNAT"/>
    <property type="match status" value="1"/>
</dbReference>
<dbReference type="Pfam" id="PF00583">
    <property type="entry name" value="Acetyltransf_1"/>
    <property type="match status" value="1"/>
</dbReference>
<dbReference type="InterPro" id="IPR051016">
    <property type="entry name" value="Diverse_Substrate_AcTransf"/>
</dbReference>
<dbReference type="PANTHER" id="PTHR10545">
    <property type="entry name" value="DIAMINE N-ACETYLTRANSFERASE"/>
    <property type="match status" value="1"/>
</dbReference>
<dbReference type="SUPFAM" id="SSF55729">
    <property type="entry name" value="Acyl-CoA N-acyltransferases (Nat)"/>
    <property type="match status" value="1"/>
</dbReference>
<keyword evidence="5" id="KW-1185">Reference proteome</keyword>
<feature type="domain" description="N-acetyltransferase" evidence="3">
    <location>
        <begin position="71"/>
        <end position="210"/>
    </location>
</feature>
<name>A0ABD2ZWK5_9GENT</name>
<dbReference type="CDD" id="cd04301">
    <property type="entry name" value="NAT_SF"/>
    <property type="match status" value="1"/>
</dbReference>
<evidence type="ECO:0000259" key="3">
    <source>
        <dbReference type="PROSITE" id="PS51186"/>
    </source>
</evidence>